<dbReference type="Proteomes" id="UP001165960">
    <property type="component" value="Unassembled WGS sequence"/>
</dbReference>
<evidence type="ECO:0000313" key="2">
    <source>
        <dbReference type="Proteomes" id="UP001165960"/>
    </source>
</evidence>
<evidence type="ECO:0000313" key="1">
    <source>
        <dbReference type="EMBL" id="KAJ9084168.1"/>
    </source>
</evidence>
<organism evidence="1 2">
    <name type="scientific">Entomophthora muscae</name>
    <dbReference type="NCBI Taxonomy" id="34485"/>
    <lineage>
        <taxon>Eukaryota</taxon>
        <taxon>Fungi</taxon>
        <taxon>Fungi incertae sedis</taxon>
        <taxon>Zoopagomycota</taxon>
        <taxon>Entomophthoromycotina</taxon>
        <taxon>Entomophthoromycetes</taxon>
        <taxon>Entomophthorales</taxon>
        <taxon>Entomophthoraceae</taxon>
        <taxon>Entomophthora</taxon>
    </lineage>
</organism>
<name>A0ACC2UBA4_9FUNG</name>
<dbReference type="EMBL" id="QTSX02000874">
    <property type="protein sequence ID" value="KAJ9084168.1"/>
    <property type="molecule type" value="Genomic_DNA"/>
</dbReference>
<protein>
    <submittedName>
        <fullName evidence="1">Uncharacterized protein</fullName>
    </submittedName>
</protein>
<keyword evidence="2" id="KW-1185">Reference proteome</keyword>
<proteinExistence type="predicted"/>
<sequence length="226" mass="26388">MELFFGYAFLYLSVYGKPGDLCNDTPSFYQVIQTGENPPCKWYRLPKLGHWVSNIPFQHYHSIPHAYPHGEHCITNGDVRNCTRELNRSIFVEQTKATFQRLPYFFTYEFNLTTLGQKGRFIDINQVSKMPLVDFDQLPFVRDTECQGSNINFTIGIQFSIVTMKQYNIYLQITIRNKVYQKSRLLSNKAKKVKFRSILETGQCDSTLLGKCSINLYHVEVHLIFL</sequence>
<reference evidence="1" key="1">
    <citation type="submission" date="2022-04" db="EMBL/GenBank/DDBJ databases">
        <title>Genome of the entomopathogenic fungus Entomophthora muscae.</title>
        <authorList>
            <person name="Elya C."/>
            <person name="Lovett B.R."/>
            <person name="Lee E."/>
            <person name="Macias A.M."/>
            <person name="Hajek A.E."/>
            <person name="De Bivort B.L."/>
            <person name="Kasson M.T."/>
            <person name="De Fine Licht H.H."/>
            <person name="Stajich J.E."/>
        </authorList>
    </citation>
    <scope>NUCLEOTIDE SEQUENCE</scope>
    <source>
        <strain evidence="1">Berkeley</strain>
    </source>
</reference>
<comment type="caution">
    <text evidence="1">The sequence shown here is derived from an EMBL/GenBank/DDBJ whole genome shotgun (WGS) entry which is preliminary data.</text>
</comment>
<gene>
    <name evidence="1" type="ORF">DSO57_1027206</name>
</gene>
<accession>A0ACC2UBA4</accession>